<dbReference type="KEGG" id="tpx:Turpa_2461"/>
<dbReference type="RefSeq" id="WP_014803609.1">
    <property type="nucleotide sequence ID" value="NC_018020.1"/>
</dbReference>
<gene>
    <name evidence="1" type="ordered locus">Turpa_2461</name>
</gene>
<name>I4B746_TURPD</name>
<dbReference type="EMBL" id="CP002959">
    <property type="protein sequence ID" value="AFM13103.1"/>
    <property type="molecule type" value="Genomic_DNA"/>
</dbReference>
<proteinExistence type="predicted"/>
<keyword evidence="2" id="KW-1185">Reference proteome</keyword>
<dbReference type="AlphaFoldDB" id="I4B746"/>
<dbReference type="Proteomes" id="UP000006048">
    <property type="component" value="Chromosome"/>
</dbReference>
<organism evidence="1 2">
    <name type="scientific">Turneriella parva (strain ATCC BAA-1111 / DSM 21527 / NCTC 11395 / H)</name>
    <name type="common">Leptospira parva</name>
    <dbReference type="NCBI Taxonomy" id="869212"/>
    <lineage>
        <taxon>Bacteria</taxon>
        <taxon>Pseudomonadati</taxon>
        <taxon>Spirochaetota</taxon>
        <taxon>Spirochaetia</taxon>
        <taxon>Leptospirales</taxon>
        <taxon>Leptospiraceae</taxon>
        <taxon>Turneriella</taxon>
    </lineage>
</organism>
<dbReference type="STRING" id="869212.Turpa_2461"/>
<protein>
    <submittedName>
        <fullName evidence="1">Uncharacterized protein</fullName>
    </submittedName>
</protein>
<dbReference type="PATRIC" id="fig|869212.3.peg.2477"/>
<evidence type="ECO:0000313" key="2">
    <source>
        <dbReference type="Proteomes" id="UP000006048"/>
    </source>
</evidence>
<reference evidence="1 2" key="1">
    <citation type="submission" date="2012-06" db="EMBL/GenBank/DDBJ databases">
        <title>The complete chromosome of genome of Turneriella parva DSM 21527.</title>
        <authorList>
            <consortium name="US DOE Joint Genome Institute (JGI-PGF)"/>
            <person name="Lucas S."/>
            <person name="Han J."/>
            <person name="Lapidus A."/>
            <person name="Bruce D."/>
            <person name="Goodwin L."/>
            <person name="Pitluck S."/>
            <person name="Peters L."/>
            <person name="Kyrpides N."/>
            <person name="Mavromatis K."/>
            <person name="Ivanova N."/>
            <person name="Mikhailova N."/>
            <person name="Chertkov O."/>
            <person name="Detter J.C."/>
            <person name="Tapia R."/>
            <person name="Han C."/>
            <person name="Land M."/>
            <person name="Hauser L."/>
            <person name="Markowitz V."/>
            <person name="Cheng J.-F."/>
            <person name="Hugenholtz P."/>
            <person name="Woyke T."/>
            <person name="Wu D."/>
            <person name="Gronow S."/>
            <person name="Wellnitz S."/>
            <person name="Brambilla E."/>
            <person name="Klenk H.-P."/>
            <person name="Eisen J.A."/>
        </authorList>
    </citation>
    <scope>NUCLEOTIDE SEQUENCE [LARGE SCALE GENOMIC DNA]</scope>
    <source>
        <strain evidence="2">ATCC BAA-1111 / DSM 21527 / NCTC 11395 / H</strain>
    </source>
</reference>
<sequence length="94" mass="11122">MREKVYCANCEHCHVVRVFEADASKYVLRVKCSKKRWAKRSGEEKQYKYFTVARRVVSDCPDYSPMGDPNPFIKNLRRELPVKDEIYTLKESEA</sequence>
<accession>I4B746</accession>
<dbReference type="OrthoDB" id="361342at2"/>
<dbReference type="HOGENOM" id="CLU_171901_0_0_12"/>
<evidence type="ECO:0000313" key="1">
    <source>
        <dbReference type="EMBL" id="AFM13103.1"/>
    </source>
</evidence>